<dbReference type="GO" id="GO:0003723">
    <property type="term" value="F:RNA binding"/>
    <property type="evidence" value="ECO:0007669"/>
    <property type="project" value="InterPro"/>
</dbReference>
<dbReference type="Proteomes" id="UP000826271">
    <property type="component" value="Unassembled WGS sequence"/>
</dbReference>
<dbReference type="Pfam" id="PF11955">
    <property type="entry name" value="PORR"/>
    <property type="match status" value="1"/>
</dbReference>
<dbReference type="PANTHER" id="PTHR31476">
    <property type="entry name" value="PROTEIN WHAT'S THIS FACTOR 1 HOMOLOG, CHLOROPLASTIC"/>
    <property type="match status" value="1"/>
</dbReference>
<evidence type="ECO:0000313" key="2">
    <source>
        <dbReference type="EMBL" id="KAG8377388.1"/>
    </source>
</evidence>
<dbReference type="PANTHER" id="PTHR31476:SF14">
    <property type="entry name" value="OS09G0473400 PROTEIN"/>
    <property type="match status" value="1"/>
</dbReference>
<dbReference type="InterPro" id="IPR045040">
    <property type="entry name" value="PORR_fam"/>
</dbReference>
<comment type="caution">
    <text evidence="2">The sequence shown here is derived from an EMBL/GenBank/DDBJ whole genome shotgun (WGS) entry which is preliminary data.</text>
</comment>
<accession>A0AAV6X4F1</accession>
<name>A0AAV6X4F1_9LAMI</name>
<keyword evidence="3" id="KW-1185">Reference proteome</keyword>
<feature type="domain" description="PORR" evidence="1">
    <location>
        <begin position="63"/>
        <end position="387"/>
    </location>
</feature>
<dbReference type="AlphaFoldDB" id="A0AAV6X4F1"/>
<organism evidence="2 3">
    <name type="scientific">Buddleja alternifolia</name>
    <dbReference type="NCBI Taxonomy" id="168488"/>
    <lineage>
        <taxon>Eukaryota</taxon>
        <taxon>Viridiplantae</taxon>
        <taxon>Streptophyta</taxon>
        <taxon>Embryophyta</taxon>
        <taxon>Tracheophyta</taxon>
        <taxon>Spermatophyta</taxon>
        <taxon>Magnoliopsida</taxon>
        <taxon>eudicotyledons</taxon>
        <taxon>Gunneridae</taxon>
        <taxon>Pentapetalae</taxon>
        <taxon>asterids</taxon>
        <taxon>lamiids</taxon>
        <taxon>Lamiales</taxon>
        <taxon>Scrophulariaceae</taxon>
        <taxon>Buddlejeae</taxon>
        <taxon>Buddleja</taxon>
    </lineage>
</organism>
<protein>
    <recommendedName>
        <fullName evidence="1">PORR domain-containing protein</fullName>
    </recommendedName>
</protein>
<reference evidence="2" key="1">
    <citation type="submission" date="2019-10" db="EMBL/GenBank/DDBJ databases">
        <authorList>
            <person name="Zhang R."/>
            <person name="Pan Y."/>
            <person name="Wang J."/>
            <person name="Ma R."/>
            <person name="Yu S."/>
        </authorList>
    </citation>
    <scope>NUCLEOTIDE SEQUENCE</scope>
    <source>
        <strain evidence="2">LA-IB0</strain>
        <tissue evidence="2">Leaf</tissue>
    </source>
</reference>
<gene>
    <name evidence="2" type="ORF">BUALT_Bualt08G0027800</name>
</gene>
<sequence length="395" mass="46783">MSVLLLHRHRMLSKPLYNFSPESHFSSSSSFLITKIPKKFKKKRKKKESPRTKHVQTQPNLVSHFENILLTDNHFRFLNKTKNYLSKQPLQVLRLDDAGKLHQQLGFPRGRKVLKSILRHPLILQTYRHSDNKIWFGFTDFMDALLRNEQTIHHELEGQRVDVVRKLLMMSANKRIPLSKLYHNRLLFGLPEDFRDRVVPKYPHYFKVVDVEEDDGKRVLELVNWDHSLAVSALEKEFLVDEDKVKRAFKFPIKHGNALELDMEDERKLNMLNTLPLVSPYSEEGSKLDLWTLEAEKYRVGIIHEFLSLTLEKRAYIHNIVEFKEEFSLTKHTYQMLLKQPRTFYLAGTEMNWCVFLKDAYGEDGQLINKDPQVVFNEKLYKYADMQHLESNFGE</sequence>
<dbReference type="InterPro" id="IPR021099">
    <property type="entry name" value="PORR_domain"/>
</dbReference>
<dbReference type="EMBL" id="WHWC01000008">
    <property type="protein sequence ID" value="KAG8377388.1"/>
    <property type="molecule type" value="Genomic_DNA"/>
</dbReference>
<proteinExistence type="predicted"/>
<evidence type="ECO:0000259" key="1">
    <source>
        <dbReference type="Pfam" id="PF11955"/>
    </source>
</evidence>
<evidence type="ECO:0000313" key="3">
    <source>
        <dbReference type="Proteomes" id="UP000826271"/>
    </source>
</evidence>